<dbReference type="Proteomes" id="UP000006727">
    <property type="component" value="Chromosome 22"/>
</dbReference>
<dbReference type="FunCoup" id="A0A7I4C8L7">
    <property type="interactions" value="19"/>
</dbReference>
<evidence type="ECO:0000313" key="3">
    <source>
        <dbReference type="EnsemblPlants" id="Pp3c22_10170V3.1"/>
    </source>
</evidence>
<feature type="compositionally biased region" description="Polar residues" evidence="1">
    <location>
        <begin position="46"/>
        <end position="61"/>
    </location>
</feature>
<reference evidence="3" key="3">
    <citation type="submission" date="2020-12" db="UniProtKB">
        <authorList>
            <consortium name="EnsemblPlants"/>
        </authorList>
    </citation>
    <scope>IDENTIFICATION</scope>
</reference>
<dbReference type="InterPro" id="IPR057394">
    <property type="entry name" value="PIGBOS1"/>
</dbReference>
<sequence>MYRRARLPLPLVAGAVGIGIMSGSFIFRPALEEYWSQHPTGVDGSPPTTADHSSQPFSSTKGAEEAPSSASPK</sequence>
<evidence type="ECO:0000256" key="2">
    <source>
        <dbReference type="SAM" id="Phobius"/>
    </source>
</evidence>
<keyword evidence="2" id="KW-0812">Transmembrane</keyword>
<dbReference type="Pfam" id="PF23670">
    <property type="entry name" value="PIGBOS1"/>
    <property type="match status" value="1"/>
</dbReference>
<dbReference type="InParanoid" id="A0A7I4C8L7"/>
<dbReference type="EnsemblPlants" id="Pp3c22_10170V3.2">
    <property type="protein sequence ID" value="Pp3c22_10170V3.2"/>
    <property type="gene ID" value="Pp3c22_10170"/>
</dbReference>
<feature type="region of interest" description="Disordered" evidence="1">
    <location>
        <begin position="36"/>
        <end position="73"/>
    </location>
</feature>
<keyword evidence="2" id="KW-1133">Transmembrane helix</keyword>
<name>A0A7I4C8L7_PHYPA</name>
<reference evidence="3 4" key="2">
    <citation type="journal article" date="2018" name="Plant J.">
        <title>The Physcomitrella patens chromosome-scale assembly reveals moss genome structure and evolution.</title>
        <authorList>
            <person name="Lang D."/>
            <person name="Ullrich K.K."/>
            <person name="Murat F."/>
            <person name="Fuchs J."/>
            <person name="Jenkins J."/>
            <person name="Haas F.B."/>
            <person name="Piednoel M."/>
            <person name="Gundlach H."/>
            <person name="Van Bel M."/>
            <person name="Meyberg R."/>
            <person name="Vives C."/>
            <person name="Morata J."/>
            <person name="Symeonidi A."/>
            <person name="Hiss M."/>
            <person name="Muchero W."/>
            <person name="Kamisugi Y."/>
            <person name="Saleh O."/>
            <person name="Blanc G."/>
            <person name="Decker E.L."/>
            <person name="van Gessel N."/>
            <person name="Grimwood J."/>
            <person name="Hayes R.D."/>
            <person name="Graham S.W."/>
            <person name="Gunter L.E."/>
            <person name="McDaniel S.F."/>
            <person name="Hoernstein S.N.W."/>
            <person name="Larsson A."/>
            <person name="Li F.W."/>
            <person name="Perroud P.F."/>
            <person name="Phillips J."/>
            <person name="Ranjan P."/>
            <person name="Rokshar D.S."/>
            <person name="Rothfels C.J."/>
            <person name="Schneider L."/>
            <person name="Shu S."/>
            <person name="Stevenson D.W."/>
            <person name="Thummler F."/>
            <person name="Tillich M."/>
            <person name="Villarreal Aguilar J.C."/>
            <person name="Widiez T."/>
            <person name="Wong G.K."/>
            <person name="Wymore A."/>
            <person name="Zhang Y."/>
            <person name="Zimmer A.D."/>
            <person name="Quatrano R.S."/>
            <person name="Mayer K.F.X."/>
            <person name="Goodstein D."/>
            <person name="Casacuberta J.M."/>
            <person name="Vandepoele K."/>
            <person name="Reski R."/>
            <person name="Cuming A.C."/>
            <person name="Tuskan G.A."/>
            <person name="Maumus F."/>
            <person name="Salse J."/>
            <person name="Schmutz J."/>
            <person name="Rensing S.A."/>
        </authorList>
    </citation>
    <scope>NUCLEOTIDE SEQUENCE [LARGE SCALE GENOMIC DNA]</scope>
    <source>
        <strain evidence="3 4">cv. Gransden 2004</strain>
    </source>
</reference>
<dbReference type="AlphaFoldDB" id="A0A7I4C8L7"/>
<keyword evidence="2" id="KW-0472">Membrane</keyword>
<protein>
    <submittedName>
        <fullName evidence="3">Uncharacterized protein</fullName>
    </submittedName>
</protein>
<dbReference type="EnsemblPlants" id="Pp3c22_10170V3.1">
    <property type="protein sequence ID" value="Pp3c22_10170V3.1"/>
    <property type="gene ID" value="Pp3c22_10170"/>
</dbReference>
<reference evidence="3 4" key="1">
    <citation type="journal article" date="2008" name="Science">
        <title>The Physcomitrella genome reveals evolutionary insights into the conquest of land by plants.</title>
        <authorList>
            <person name="Rensing S."/>
            <person name="Lang D."/>
            <person name="Zimmer A."/>
            <person name="Terry A."/>
            <person name="Salamov A."/>
            <person name="Shapiro H."/>
            <person name="Nishiyama T."/>
            <person name="Perroud P.-F."/>
            <person name="Lindquist E."/>
            <person name="Kamisugi Y."/>
            <person name="Tanahashi T."/>
            <person name="Sakakibara K."/>
            <person name="Fujita T."/>
            <person name="Oishi K."/>
            <person name="Shin-I T."/>
            <person name="Kuroki Y."/>
            <person name="Toyoda A."/>
            <person name="Suzuki Y."/>
            <person name="Hashimoto A."/>
            <person name="Yamaguchi K."/>
            <person name="Sugano A."/>
            <person name="Kohara Y."/>
            <person name="Fujiyama A."/>
            <person name="Anterola A."/>
            <person name="Aoki S."/>
            <person name="Ashton N."/>
            <person name="Barbazuk W.B."/>
            <person name="Barker E."/>
            <person name="Bennetzen J."/>
            <person name="Bezanilla M."/>
            <person name="Blankenship R."/>
            <person name="Cho S.H."/>
            <person name="Dutcher S."/>
            <person name="Estelle M."/>
            <person name="Fawcett J.A."/>
            <person name="Gundlach H."/>
            <person name="Hanada K."/>
            <person name="Heyl A."/>
            <person name="Hicks K.A."/>
            <person name="Hugh J."/>
            <person name="Lohr M."/>
            <person name="Mayer K."/>
            <person name="Melkozernov A."/>
            <person name="Murata T."/>
            <person name="Nelson D."/>
            <person name="Pils B."/>
            <person name="Prigge M."/>
            <person name="Reiss B."/>
            <person name="Renner T."/>
            <person name="Rombauts S."/>
            <person name="Rushton P."/>
            <person name="Sanderfoot A."/>
            <person name="Schween G."/>
            <person name="Shiu S.-H."/>
            <person name="Stueber K."/>
            <person name="Theodoulou F.L."/>
            <person name="Tu H."/>
            <person name="Van de Peer Y."/>
            <person name="Verrier P.J."/>
            <person name="Waters E."/>
            <person name="Wood A."/>
            <person name="Yang L."/>
            <person name="Cove D."/>
            <person name="Cuming A."/>
            <person name="Hasebe M."/>
            <person name="Lucas S."/>
            <person name="Mishler D.B."/>
            <person name="Reski R."/>
            <person name="Grigoriev I."/>
            <person name="Quatrano R.S."/>
            <person name="Boore J.L."/>
        </authorList>
    </citation>
    <scope>NUCLEOTIDE SEQUENCE [LARGE SCALE GENOMIC DNA]</scope>
    <source>
        <strain evidence="3 4">cv. Gransden 2004</strain>
    </source>
</reference>
<evidence type="ECO:0000313" key="4">
    <source>
        <dbReference type="Proteomes" id="UP000006727"/>
    </source>
</evidence>
<dbReference type="Gramene" id="Pp3c22_10170V3.1">
    <property type="protein sequence ID" value="Pp3c22_10170V3.1"/>
    <property type="gene ID" value="Pp3c22_10170"/>
</dbReference>
<evidence type="ECO:0000256" key="1">
    <source>
        <dbReference type="SAM" id="MobiDB-lite"/>
    </source>
</evidence>
<accession>A0A7I4C8L7</accession>
<organism evidence="3 4">
    <name type="scientific">Physcomitrium patens</name>
    <name type="common">Spreading-leaved earth moss</name>
    <name type="synonym">Physcomitrella patens</name>
    <dbReference type="NCBI Taxonomy" id="3218"/>
    <lineage>
        <taxon>Eukaryota</taxon>
        <taxon>Viridiplantae</taxon>
        <taxon>Streptophyta</taxon>
        <taxon>Embryophyta</taxon>
        <taxon>Bryophyta</taxon>
        <taxon>Bryophytina</taxon>
        <taxon>Bryopsida</taxon>
        <taxon>Funariidae</taxon>
        <taxon>Funariales</taxon>
        <taxon>Funariaceae</taxon>
        <taxon>Physcomitrium</taxon>
    </lineage>
</organism>
<proteinExistence type="predicted"/>
<dbReference type="EMBL" id="ABEU02000022">
    <property type="status" value="NOT_ANNOTATED_CDS"/>
    <property type="molecule type" value="Genomic_DNA"/>
</dbReference>
<keyword evidence="4" id="KW-1185">Reference proteome</keyword>
<feature type="transmembrane region" description="Helical" evidence="2">
    <location>
        <begin position="7"/>
        <end position="27"/>
    </location>
</feature>
<dbReference type="Gramene" id="Pp3c22_10170V3.2">
    <property type="protein sequence ID" value="Pp3c22_10170V3.2"/>
    <property type="gene ID" value="Pp3c22_10170"/>
</dbReference>